<evidence type="ECO:0000313" key="5">
    <source>
        <dbReference type="Ensembl" id="ENSANIP00000020803.1"/>
    </source>
</evidence>
<dbReference type="Pfam" id="PF00017">
    <property type="entry name" value="SH2"/>
    <property type="match status" value="1"/>
</dbReference>
<dbReference type="GO" id="GO:0005737">
    <property type="term" value="C:cytoplasm"/>
    <property type="evidence" value="ECO:0007669"/>
    <property type="project" value="TreeGrafter"/>
</dbReference>
<sequence length="529" mass="57423">MPPSCDVSPSREGSCGIGCRFLPFTGSKGASADKAAALPALPACPVPSAPAMDSWVTAWPDRGDPMDDHRPLFSTFKPISEDNMASAKPGPDMTLVQPWGEEQSLGHQDTHNRVPASSWPSPPGWSPQAGDLQPELVALRARTRLWFEQTQAKRLAAEGELPAWFHGFISRRDTEQLLQDQPPGCFLVRFSESTVGFVLSYRGRDRCRHFVLDQLPDGRYVILGEQSAHAELADLLQHYAAAPVTPYHEFLTVPRRREDEPQGRTQSPASSDAVHSQLSEAPPNLLVYSTVLKGSPGAAPPLPAEPSAKGSSSREVKAEQRGWRHFPKDRSHSLATGLVRWGDSNSSPHLQPVPPLPQAPSIPPPLPAKASSLATAQGPHSPAGGGATPYTQVHEEAVLSKLPDAKYQQLMRFHTYAEPREDIARSPSTNYEPEELIPFYAMGRGSSPSTGPQENIYSEVALAQQDLPALLSQGTHGAFSTLPSKSRAHRQLFRSASSQVSKRRQLPAVPTADRKERGPSSPTAEVRSP</sequence>
<dbReference type="AlphaFoldDB" id="A0A8B9N9T4"/>
<feature type="compositionally biased region" description="Polar residues" evidence="3">
    <location>
        <begin position="263"/>
        <end position="277"/>
    </location>
</feature>
<feature type="region of interest" description="Disordered" evidence="3">
    <location>
        <begin position="478"/>
        <end position="529"/>
    </location>
</feature>
<dbReference type="SMART" id="SM00252">
    <property type="entry name" value="SH2"/>
    <property type="match status" value="1"/>
</dbReference>
<dbReference type="PANTHER" id="PTHR14388">
    <property type="entry name" value="T CELL-SPECIFIC ADAPTER PROTEIN TSAD"/>
    <property type="match status" value="1"/>
</dbReference>
<keyword evidence="1 2" id="KW-0727">SH2 domain</keyword>
<dbReference type="PROSITE" id="PS50001">
    <property type="entry name" value="SH2"/>
    <property type="match status" value="1"/>
</dbReference>
<dbReference type="PRINTS" id="PR00401">
    <property type="entry name" value="SH2DOMAIN"/>
</dbReference>
<organism evidence="5 6">
    <name type="scientific">Accipiter nisus</name>
    <name type="common">Eurasian sparrowhawk</name>
    <dbReference type="NCBI Taxonomy" id="211598"/>
    <lineage>
        <taxon>Eukaryota</taxon>
        <taxon>Metazoa</taxon>
        <taxon>Chordata</taxon>
        <taxon>Craniata</taxon>
        <taxon>Vertebrata</taxon>
        <taxon>Euteleostomi</taxon>
        <taxon>Archelosauria</taxon>
        <taxon>Archosauria</taxon>
        <taxon>Dinosauria</taxon>
        <taxon>Saurischia</taxon>
        <taxon>Theropoda</taxon>
        <taxon>Coelurosauria</taxon>
        <taxon>Aves</taxon>
        <taxon>Neognathae</taxon>
        <taxon>Neoaves</taxon>
        <taxon>Telluraves</taxon>
        <taxon>Accipitrimorphae</taxon>
        <taxon>Accipitriformes</taxon>
        <taxon>Accipitridae</taxon>
        <taxon>Accipitrinae</taxon>
        <taxon>Accipiter</taxon>
    </lineage>
</organism>
<dbReference type="InterPro" id="IPR000980">
    <property type="entry name" value="SH2"/>
</dbReference>
<keyword evidence="6" id="KW-1185">Reference proteome</keyword>
<feature type="region of interest" description="Disordered" evidence="3">
    <location>
        <begin position="256"/>
        <end position="277"/>
    </location>
</feature>
<feature type="compositionally biased region" description="Pro residues" evidence="3">
    <location>
        <begin position="351"/>
        <end position="367"/>
    </location>
</feature>
<dbReference type="PANTHER" id="PTHR14388:SF9">
    <property type="entry name" value="SH2 DOMAIN-CONTAINING PROTEIN 2A"/>
    <property type="match status" value="1"/>
</dbReference>
<evidence type="ECO:0000256" key="1">
    <source>
        <dbReference type="ARBA" id="ARBA00022999"/>
    </source>
</evidence>
<feature type="region of interest" description="Disordered" evidence="3">
    <location>
        <begin position="340"/>
        <end position="386"/>
    </location>
</feature>
<name>A0A8B9N9T4_9AVES</name>
<feature type="domain" description="SH2" evidence="4">
    <location>
        <begin position="164"/>
        <end position="255"/>
    </location>
</feature>
<feature type="region of interest" description="Disordered" evidence="3">
    <location>
        <begin position="104"/>
        <end position="130"/>
    </location>
</feature>
<reference evidence="5" key="1">
    <citation type="submission" date="2025-08" db="UniProtKB">
        <authorList>
            <consortium name="Ensembl"/>
        </authorList>
    </citation>
    <scope>IDENTIFICATION</scope>
</reference>
<dbReference type="FunFam" id="3.30.505.10:FF:000103">
    <property type="entry name" value="Si:ch73-109i22.2"/>
    <property type="match status" value="1"/>
</dbReference>
<dbReference type="Proteomes" id="UP000694541">
    <property type="component" value="Unplaced"/>
</dbReference>
<dbReference type="SUPFAM" id="SSF55550">
    <property type="entry name" value="SH2 domain"/>
    <property type="match status" value="1"/>
</dbReference>
<dbReference type="InterPro" id="IPR036860">
    <property type="entry name" value="SH2_dom_sf"/>
</dbReference>
<feature type="compositionally biased region" description="Basic and acidic residues" evidence="3">
    <location>
        <begin position="312"/>
        <end position="322"/>
    </location>
</feature>
<evidence type="ECO:0000256" key="2">
    <source>
        <dbReference type="PROSITE-ProRule" id="PRU00191"/>
    </source>
</evidence>
<accession>A0A8B9N9T4</accession>
<dbReference type="Gene3D" id="3.30.505.10">
    <property type="entry name" value="SH2 domain"/>
    <property type="match status" value="1"/>
</dbReference>
<reference evidence="5" key="2">
    <citation type="submission" date="2025-09" db="UniProtKB">
        <authorList>
            <consortium name="Ensembl"/>
        </authorList>
    </citation>
    <scope>IDENTIFICATION</scope>
</reference>
<feature type="region of interest" description="Disordered" evidence="3">
    <location>
        <begin position="297"/>
        <end position="322"/>
    </location>
</feature>
<proteinExistence type="predicted"/>
<evidence type="ECO:0000313" key="6">
    <source>
        <dbReference type="Proteomes" id="UP000694541"/>
    </source>
</evidence>
<protein>
    <submittedName>
        <fullName evidence="5">SH2 domain containing 2A</fullName>
    </submittedName>
</protein>
<evidence type="ECO:0000259" key="4">
    <source>
        <dbReference type="PROSITE" id="PS50001"/>
    </source>
</evidence>
<dbReference type="Ensembl" id="ENSANIT00000021492.1">
    <property type="protein sequence ID" value="ENSANIP00000020803.1"/>
    <property type="gene ID" value="ENSANIG00000014151.1"/>
</dbReference>
<evidence type="ECO:0000256" key="3">
    <source>
        <dbReference type="SAM" id="MobiDB-lite"/>
    </source>
</evidence>